<dbReference type="AlphaFoldDB" id="A0A380NY90"/>
<proteinExistence type="predicted"/>
<reference evidence="1 2" key="1">
    <citation type="submission" date="2018-06" db="EMBL/GenBank/DDBJ databases">
        <authorList>
            <consortium name="Pathogen Informatics"/>
            <person name="Doyle S."/>
        </authorList>
    </citation>
    <scope>NUCLEOTIDE SEQUENCE [LARGE SCALE GENOMIC DNA]</scope>
    <source>
        <strain evidence="1 2">NCTC13645</strain>
    </source>
</reference>
<protein>
    <submittedName>
        <fullName evidence="1">EIIBC-Tre</fullName>
    </submittedName>
</protein>
<dbReference type="InterPro" id="IPR050558">
    <property type="entry name" value="PTS_Sugar-Specific_Components"/>
</dbReference>
<dbReference type="GO" id="GO:0005886">
    <property type="term" value="C:plasma membrane"/>
    <property type="evidence" value="ECO:0007669"/>
    <property type="project" value="TreeGrafter"/>
</dbReference>
<evidence type="ECO:0000313" key="1">
    <source>
        <dbReference type="EMBL" id="SUP52863.1"/>
    </source>
</evidence>
<dbReference type="PANTHER" id="PTHR30175:SF1">
    <property type="entry name" value="PTS SYSTEM ARBUTIN-, CELLOBIOSE-, AND SALICIN-SPECIFIC EIIBC COMPONENT-RELATED"/>
    <property type="match status" value="1"/>
</dbReference>
<dbReference type="EMBL" id="UHIV01000001">
    <property type="protein sequence ID" value="SUP52863.1"/>
    <property type="molecule type" value="Genomic_DNA"/>
</dbReference>
<sequence length="83" mass="8715">MKGISLAGALSAFAGVTEPAMYGVNLKYGRVFWMANIGGAIGGFLAGLMKIDMFGFTGSLIGFPSFFSPHNPFNIGPLSLPLR</sequence>
<name>A0A380NY90_WEIVI</name>
<dbReference type="GO" id="GO:0015771">
    <property type="term" value="P:trehalose transport"/>
    <property type="evidence" value="ECO:0007669"/>
    <property type="project" value="TreeGrafter"/>
</dbReference>
<dbReference type="GO" id="GO:0009401">
    <property type="term" value="P:phosphoenolpyruvate-dependent sugar phosphotransferase system"/>
    <property type="evidence" value="ECO:0007669"/>
    <property type="project" value="TreeGrafter"/>
</dbReference>
<evidence type="ECO:0000313" key="2">
    <source>
        <dbReference type="Proteomes" id="UP000254621"/>
    </source>
</evidence>
<dbReference type="PANTHER" id="PTHR30175">
    <property type="entry name" value="PHOSPHOTRANSFERASE SYSTEM TRANSPORT PROTEIN"/>
    <property type="match status" value="1"/>
</dbReference>
<gene>
    <name evidence="1" type="primary">treB</name>
    <name evidence="1" type="ORF">NCTC13645_00766</name>
</gene>
<organism evidence="1 2">
    <name type="scientific">Weissella viridescens</name>
    <name type="common">Lactobacillus viridescens</name>
    <dbReference type="NCBI Taxonomy" id="1629"/>
    <lineage>
        <taxon>Bacteria</taxon>
        <taxon>Bacillati</taxon>
        <taxon>Bacillota</taxon>
        <taxon>Bacilli</taxon>
        <taxon>Lactobacillales</taxon>
        <taxon>Lactobacillaceae</taxon>
        <taxon>Weissella</taxon>
    </lineage>
</organism>
<dbReference type="GO" id="GO:0090589">
    <property type="term" value="F:protein-phosphocysteine-trehalose phosphotransferase system transporter activity"/>
    <property type="evidence" value="ECO:0007669"/>
    <property type="project" value="TreeGrafter"/>
</dbReference>
<dbReference type="Proteomes" id="UP000254621">
    <property type="component" value="Unassembled WGS sequence"/>
</dbReference>
<accession>A0A380NY90</accession>